<dbReference type="AlphaFoldDB" id="A0A3M7PES6"/>
<comment type="caution">
    <text evidence="1">The sequence shown here is derived from an EMBL/GenBank/DDBJ whole genome shotgun (WGS) entry which is preliminary data.</text>
</comment>
<dbReference type="EMBL" id="REGN01011548">
    <property type="protein sequence ID" value="RMZ97204.1"/>
    <property type="molecule type" value="Genomic_DNA"/>
</dbReference>
<keyword evidence="2" id="KW-1185">Reference proteome</keyword>
<reference evidence="1 2" key="1">
    <citation type="journal article" date="2018" name="Sci. Rep.">
        <title>Genomic signatures of local adaptation to the degree of environmental predictability in rotifers.</title>
        <authorList>
            <person name="Franch-Gras L."/>
            <person name="Hahn C."/>
            <person name="Garcia-Roger E.M."/>
            <person name="Carmona M.J."/>
            <person name="Serra M."/>
            <person name="Gomez A."/>
        </authorList>
    </citation>
    <scope>NUCLEOTIDE SEQUENCE [LARGE SCALE GENOMIC DNA]</scope>
    <source>
        <strain evidence="1">HYR1</strain>
    </source>
</reference>
<sequence>MLHKLYLIRYKKNSIRPKKVRTKLFLKKGKSICIRQPKTVGMENENEIHINHSNKKSQMFDCLNKNEEEESKKNKHLIYSSLDSHCVTLTKAISFACFK</sequence>
<accession>A0A3M7PES6</accession>
<name>A0A3M7PES6_BRAPC</name>
<gene>
    <name evidence="1" type="ORF">BpHYR1_010171</name>
</gene>
<protein>
    <submittedName>
        <fullName evidence="1">Uncharacterized protein</fullName>
    </submittedName>
</protein>
<proteinExistence type="predicted"/>
<evidence type="ECO:0000313" key="2">
    <source>
        <dbReference type="Proteomes" id="UP000276133"/>
    </source>
</evidence>
<evidence type="ECO:0000313" key="1">
    <source>
        <dbReference type="EMBL" id="RMZ97204.1"/>
    </source>
</evidence>
<organism evidence="1 2">
    <name type="scientific">Brachionus plicatilis</name>
    <name type="common">Marine rotifer</name>
    <name type="synonym">Brachionus muelleri</name>
    <dbReference type="NCBI Taxonomy" id="10195"/>
    <lineage>
        <taxon>Eukaryota</taxon>
        <taxon>Metazoa</taxon>
        <taxon>Spiralia</taxon>
        <taxon>Gnathifera</taxon>
        <taxon>Rotifera</taxon>
        <taxon>Eurotatoria</taxon>
        <taxon>Monogononta</taxon>
        <taxon>Pseudotrocha</taxon>
        <taxon>Ploima</taxon>
        <taxon>Brachionidae</taxon>
        <taxon>Brachionus</taxon>
    </lineage>
</organism>
<dbReference type="Proteomes" id="UP000276133">
    <property type="component" value="Unassembled WGS sequence"/>
</dbReference>